<keyword evidence="7" id="KW-0963">Cytoplasm</keyword>
<evidence type="ECO:0000256" key="15">
    <source>
        <dbReference type="ARBA" id="ARBA00023015"/>
    </source>
</evidence>
<feature type="region of interest" description="Disordered" evidence="25">
    <location>
        <begin position="1068"/>
        <end position="1098"/>
    </location>
</feature>
<protein>
    <recommendedName>
        <fullName evidence="20">Zinc finger protein GLIS2</fullName>
        <ecNumber evidence="5">3.1.26.4</ecNumber>
    </recommendedName>
    <alternativeName>
        <fullName evidence="22">GLI-similar 2</fullName>
    </alternativeName>
    <alternativeName>
        <fullName evidence="21">Neuronal Krueppel-like protein</fullName>
    </alternativeName>
</protein>
<dbReference type="GO" id="GO:0005737">
    <property type="term" value="C:cytoplasm"/>
    <property type="evidence" value="ECO:0007669"/>
    <property type="project" value="UniProtKB-SubCell"/>
</dbReference>
<evidence type="ECO:0000256" key="24">
    <source>
        <dbReference type="SAM" id="Coils"/>
    </source>
</evidence>
<dbReference type="Pfam" id="PF00096">
    <property type="entry name" value="zf-C2H2"/>
    <property type="match status" value="3"/>
</dbReference>
<dbReference type="FunFam" id="3.30.160.60:FF:000310">
    <property type="entry name" value="GLIS family zinc finger 2"/>
    <property type="match status" value="1"/>
</dbReference>
<feature type="domain" description="C2H2-type" evidence="26">
    <location>
        <begin position="1011"/>
        <end position="1040"/>
    </location>
</feature>
<dbReference type="PROSITE" id="PS50878">
    <property type="entry name" value="RT_POL"/>
    <property type="match status" value="1"/>
</dbReference>
<evidence type="ECO:0000256" key="10">
    <source>
        <dbReference type="ARBA" id="ARBA00022737"/>
    </source>
</evidence>
<evidence type="ECO:0000256" key="14">
    <source>
        <dbReference type="ARBA" id="ARBA00022902"/>
    </source>
</evidence>
<dbReference type="SUPFAM" id="SSF57667">
    <property type="entry name" value="beta-beta-alpha zinc fingers"/>
    <property type="match status" value="3"/>
</dbReference>
<evidence type="ECO:0000256" key="1">
    <source>
        <dbReference type="ARBA" id="ARBA00004324"/>
    </source>
</evidence>
<dbReference type="GO" id="GO:0016607">
    <property type="term" value="C:nuclear speck"/>
    <property type="evidence" value="ECO:0007669"/>
    <property type="project" value="UniProtKB-SubCell"/>
</dbReference>
<dbReference type="PANTHER" id="PTHR45718">
    <property type="entry name" value="TRANSCRIPTIONAL ACTIVATOR CUBITUS INTERRUPTUS"/>
    <property type="match status" value="1"/>
</dbReference>
<evidence type="ECO:0000259" key="26">
    <source>
        <dbReference type="PROSITE" id="PS50157"/>
    </source>
</evidence>
<dbReference type="Pfam" id="PF00078">
    <property type="entry name" value="RVT_1"/>
    <property type="match status" value="1"/>
</dbReference>
<dbReference type="PANTHER" id="PTHR45718:SF8">
    <property type="entry name" value="GLIS FAMILY ZINC FINGER 2"/>
    <property type="match status" value="1"/>
</dbReference>
<accession>A0AAE0QHG3</accession>
<dbReference type="GO" id="GO:0030154">
    <property type="term" value="P:cell differentiation"/>
    <property type="evidence" value="ECO:0007669"/>
    <property type="project" value="UniProtKB-KW"/>
</dbReference>
<proteinExistence type="inferred from homology"/>
<dbReference type="PROSITE" id="PS00028">
    <property type="entry name" value="ZINC_FINGER_C2H2_1"/>
    <property type="match status" value="3"/>
</dbReference>
<dbReference type="FunFam" id="3.30.160.60:FF:000359">
    <property type="entry name" value="GLIS family zinc finger 2"/>
    <property type="match status" value="1"/>
</dbReference>
<evidence type="ECO:0000256" key="17">
    <source>
        <dbReference type="ARBA" id="ARBA00023159"/>
    </source>
</evidence>
<keyword evidence="29" id="KW-1185">Reference proteome</keyword>
<keyword evidence="13" id="KW-0862">Zinc</keyword>
<dbReference type="SUPFAM" id="SSF56219">
    <property type="entry name" value="DNase I-like"/>
    <property type="match status" value="1"/>
</dbReference>
<dbReference type="Gene3D" id="3.60.10.10">
    <property type="entry name" value="Endonuclease/exonuclease/phosphatase"/>
    <property type="match status" value="1"/>
</dbReference>
<keyword evidence="10" id="KW-0677">Repeat</keyword>
<keyword evidence="17" id="KW-0010">Activator</keyword>
<evidence type="ECO:0000256" key="25">
    <source>
        <dbReference type="SAM" id="MobiDB-lite"/>
    </source>
</evidence>
<feature type="coiled-coil region" evidence="24">
    <location>
        <begin position="389"/>
        <end position="423"/>
    </location>
</feature>
<evidence type="ECO:0000256" key="13">
    <source>
        <dbReference type="ARBA" id="ARBA00022833"/>
    </source>
</evidence>
<evidence type="ECO:0000256" key="19">
    <source>
        <dbReference type="ARBA" id="ARBA00023242"/>
    </source>
</evidence>
<feature type="region of interest" description="Disordered" evidence="25">
    <location>
        <begin position="18"/>
        <end position="41"/>
    </location>
</feature>
<comment type="similarity">
    <text evidence="3">Belongs to the GLI C2H2-type zinc-finger protein family.</text>
</comment>
<dbReference type="SUPFAM" id="SSF56672">
    <property type="entry name" value="DNA/RNA polymerases"/>
    <property type="match status" value="1"/>
</dbReference>
<keyword evidence="18" id="KW-0804">Transcription</keyword>
<feature type="domain" description="C2H2-type" evidence="26">
    <location>
        <begin position="983"/>
        <end position="1010"/>
    </location>
</feature>
<evidence type="ECO:0000256" key="21">
    <source>
        <dbReference type="ARBA" id="ARBA00077890"/>
    </source>
</evidence>
<evidence type="ECO:0000256" key="2">
    <source>
        <dbReference type="ARBA" id="ARBA00004496"/>
    </source>
</evidence>
<dbReference type="SMART" id="SM00355">
    <property type="entry name" value="ZnF_C2H2"/>
    <property type="match status" value="5"/>
</dbReference>
<dbReference type="FunFam" id="3.30.160.60:FF:000357">
    <property type="entry name" value="GLIS family zinc finger 2"/>
    <property type="match status" value="1"/>
</dbReference>
<evidence type="ECO:0000256" key="12">
    <source>
        <dbReference type="ARBA" id="ARBA00022782"/>
    </source>
</evidence>
<dbReference type="FunFam" id="3.30.160.60:FF:000019">
    <property type="entry name" value="GLI family zinc finger 3"/>
    <property type="match status" value="1"/>
</dbReference>
<evidence type="ECO:0000259" key="27">
    <source>
        <dbReference type="PROSITE" id="PS50878"/>
    </source>
</evidence>
<dbReference type="GO" id="GO:0007399">
    <property type="term" value="P:nervous system development"/>
    <property type="evidence" value="ECO:0007669"/>
    <property type="project" value="UniProtKB-KW"/>
</dbReference>
<evidence type="ECO:0000313" key="29">
    <source>
        <dbReference type="Proteomes" id="UP001274896"/>
    </source>
</evidence>
<dbReference type="Pfam" id="PF03372">
    <property type="entry name" value="Exo_endo_phos"/>
    <property type="match status" value="1"/>
</dbReference>
<dbReference type="InterPro" id="IPR005135">
    <property type="entry name" value="Endo/exonuclease/phosphatase"/>
</dbReference>
<dbReference type="InterPro" id="IPR043502">
    <property type="entry name" value="DNA/RNA_pol_sf"/>
</dbReference>
<feature type="compositionally biased region" description="Basic residues" evidence="25">
    <location>
        <begin position="18"/>
        <end position="28"/>
    </location>
</feature>
<feature type="region of interest" description="Disordered" evidence="25">
    <location>
        <begin position="790"/>
        <end position="811"/>
    </location>
</feature>
<gene>
    <name evidence="28" type="ORF">QTP70_021361</name>
</gene>
<dbReference type="CDD" id="cd01650">
    <property type="entry name" value="RT_nLTR_like"/>
    <property type="match status" value="1"/>
</dbReference>
<reference evidence="28" key="1">
    <citation type="submission" date="2023-06" db="EMBL/GenBank/DDBJ databases">
        <title>Male Hemibagrus guttatus genome.</title>
        <authorList>
            <person name="Bian C."/>
        </authorList>
    </citation>
    <scope>NUCLEOTIDE SEQUENCE</scope>
    <source>
        <strain evidence="28">Male_cb2023</strain>
        <tissue evidence="28">Muscle</tissue>
    </source>
</reference>
<keyword evidence="6" id="KW-0217">Developmental protein</keyword>
<dbReference type="CDD" id="cd09076">
    <property type="entry name" value="L1-EN"/>
    <property type="match status" value="1"/>
</dbReference>
<sequence>LWAAPMLSLDEPLDLKLPRGHIHGRSKGSKSPPTLSSSQVHAKRVGHLHIADDGTADIVPASPASTHIGKGRELADMMERRKVDILCVQETRWKGSKARSIGAGFKLFYYGVDSKRNGVGVVLKEEFVRNVLEVKRVSDRVMSLKLEIEGVMLNVVSGYAPQVGCELEEKERFWSELDEVMESIPTGERVVIGADFNGHVGEGNTGDEEVMDKFGVKERNLEGQMVVDFAKRMDMAVVNTYFQKREEHRVTYKSGGRRTQVDYMLCRRGNLKEISDCKVVVGESVPRQHRMVVCRMTLMACKKKKRSEIEKKTKWWKLKKEECCEEFRQKLRHALGGQVVLPDDWETTAEVIRETGRKVLGVSSGRRKEDKETWWWNEEVQDSVQRKRLAKKKWDMDRTEENRQEYKELQRRVKREVSKAKQKAYDELYTRLDTREGEKDLYRLARQRDRDGKDVQQVRVIKDRDGRVRTSEESVQSRWKEYFEELMNEENEREKRVEGVNSVEQKVDKIRKDEVRKALKRMKSGKAVGPDDIPVEVWKCLGEAAVEFLASLFNRVLESERMPEEWRRSVLVPIFKNKGDVQSCSNYRGIKLMSHTMKLWERVVEARLRKVVEICEQQYGFMPRKSTTDAIFALRILMEKYRDGQRELHCVFVDLEKEYDRVPREELWYYMRKSGVAEKYVRVVQDMYERSRTVVRCAVGQTEEFKVEVGLHQGSALSPFLFAIVMDQLSEEVRQESPWTIMFADDIVICSESREQVEENLERWRFALERRGMKVSRSVSMVRQEKPELSSPPVVDLSMSPSSHHTPCSPELTGNGSSHLFSGTTWHQQPYAALTNFYKQTNNLRITKQQIFPKNKPTFRNQDSTHIRYVEGGAPSQAFQFFLPIGGGRLHMPSSMFIGQARDKRASPELSADEQLSCRWRKCQLLFDSLQDLVDHVNDFHVKPERDSGYCCHWEGCARKGRGFNARYKMLIHIRTHTNEKPHRCPTCNKSFSRLENLKIHNRSHTGEKPYICPYEGCNKRYSNSSDRFKHTRTHYVDKPYYCKMAGCLKRYTDPSSLRKHIKAHGHFVASQEQQTSPGGGVGGRGGGRGSPVLKPSHITGKESELSYAHIILPSAAAALLGTSLSLSPLSPRPLDLSMLGSPSSPVLSFNGLAKSPLLPPAFSTSALGLPVVPVLCSDHRGQATGSSRVNDHEEESPRNILNLSTGASDPLSWVVIPSGSLMLKPAVVN</sequence>
<dbReference type="PROSITE" id="PS50157">
    <property type="entry name" value="ZINC_FINGER_C2H2_2"/>
    <property type="match status" value="4"/>
</dbReference>
<dbReference type="InterPro" id="IPR000477">
    <property type="entry name" value="RT_dom"/>
</dbReference>
<feature type="domain" description="C2H2-type" evidence="26">
    <location>
        <begin position="1041"/>
        <end position="1065"/>
    </location>
</feature>
<evidence type="ECO:0000256" key="23">
    <source>
        <dbReference type="PROSITE-ProRule" id="PRU00042"/>
    </source>
</evidence>
<dbReference type="InterPro" id="IPR056436">
    <property type="entry name" value="Znf-C2H2_ZIC1-5/GLI1-3-like"/>
</dbReference>
<keyword evidence="12" id="KW-0221">Differentiation</keyword>
<comment type="caution">
    <text evidence="28">The sequence shown here is derived from an EMBL/GenBank/DDBJ whole genome shotgun (WGS) entry which is preliminary data.</text>
</comment>
<keyword evidence="15" id="KW-0805">Transcription regulation</keyword>
<dbReference type="AlphaFoldDB" id="A0AAE0QHG3"/>
<feature type="compositionally biased region" description="Polar residues" evidence="25">
    <location>
        <begin position="29"/>
        <end position="40"/>
    </location>
</feature>
<evidence type="ECO:0000256" key="11">
    <source>
        <dbReference type="ARBA" id="ARBA00022771"/>
    </source>
</evidence>
<evidence type="ECO:0000256" key="18">
    <source>
        <dbReference type="ARBA" id="ARBA00023163"/>
    </source>
</evidence>
<dbReference type="GO" id="GO:0008270">
    <property type="term" value="F:zinc ion binding"/>
    <property type="evidence" value="ECO:0007669"/>
    <property type="project" value="UniProtKB-KW"/>
</dbReference>
<feature type="compositionally biased region" description="Gly residues" evidence="25">
    <location>
        <begin position="1078"/>
        <end position="1090"/>
    </location>
</feature>
<keyword evidence="9" id="KW-0479">Metal-binding</keyword>
<name>A0AAE0QHG3_9TELE</name>
<dbReference type="FunFam" id="3.30.160.60:FF:000532">
    <property type="entry name" value="GLIS family zinc finger 2"/>
    <property type="match status" value="1"/>
</dbReference>
<dbReference type="InterPro" id="IPR036236">
    <property type="entry name" value="Znf_C2H2_sf"/>
</dbReference>
<evidence type="ECO:0000256" key="3">
    <source>
        <dbReference type="ARBA" id="ARBA00010831"/>
    </source>
</evidence>
<dbReference type="InterPro" id="IPR043128">
    <property type="entry name" value="Rev_trsase/Diguanyl_cyclase"/>
</dbReference>
<keyword evidence="8" id="KW-0678">Repressor</keyword>
<keyword evidence="16" id="KW-0238">DNA-binding</keyword>
<evidence type="ECO:0000256" key="4">
    <source>
        <dbReference type="ARBA" id="ARBA00010879"/>
    </source>
</evidence>
<dbReference type="Gene3D" id="3.30.160.60">
    <property type="entry name" value="Classic Zinc Finger"/>
    <property type="match status" value="5"/>
</dbReference>
<evidence type="ECO:0000256" key="9">
    <source>
        <dbReference type="ARBA" id="ARBA00022723"/>
    </source>
</evidence>
<evidence type="ECO:0000256" key="7">
    <source>
        <dbReference type="ARBA" id="ARBA00022490"/>
    </source>
</evidence>
<dbReference type="EC" id="3.1.26.4" evidence="5"/>
<dbReference type="GO" id="GO:0000978">
    <property type="term" value="F:RNA polymerase II cis-regulatory region sequence-specific DNA binding"/>
    <property type="evidence" value="ECO:0007669"/>
    <property type="project" value="TreeGrafter"/>
</dbReference>
<dbReference type="Proteomes" id="UP001274896">
    <property type="component" value="Unassembled WGS sequence"/>
</dbReference>
<evidence type="ECO:0000256" key="22">
    <source>
        <dbReference type="ARBA" id="ARBA00078271"/>
    </source>
</evidence>
<dbReference type="Gene3D" id="3.30.70.270">
    <property type="match status" value="1"/>
</dbReference>
<keyword evidence="14" id="KW-0524">Neurogenesis</keyword>
<evidence type="ECO:0000256" key="6">
    <source>
        <dbReference type="ARBA" id="ARBA00022473"/>
    </source>
</evidence>
<evidence type="ECO:0000256" key="20">
    <source>
        <dbReference type="ARBA" id="ARBA00072781"/>
    </source>
</evidence>
<organism evidence="28 29">
    <name type="scientific">Hemibagrus guttatus</name>
    <dbReference type="NCBI Taxonomy" id="175788"/>
    <lineage>
        <taxon>Eukaryota</taxon>
        <taxon>Metazoa</taxon>
        <taxon>Chordata</taxon>
        <taxon>Craniata</taxon>
        <taxon>Vertebrata</taxon>
        <taxon>Euteleostomi</taxon>
        <taxon>Actinopterygii</taxon>
        <taxon>Neopterygii</taxon>
        <taxon>Teleostei</taxon>
        <taxon>Ostariophysi</taxon>
        <taxon>Siluriformes</taxon>
        <taxon>Bagridae</taxon>
        <taxon>Hemibagrus</taxon>
    </lineage>
</organism>
<evidence type="ECO:0000256" key="8">
    <source>
        <dbReference type="ARBA" id="ARBA00022491"/>
    </source>
</evidence>
<dbReference type="GO" id="GO:0004523">
    <property type="term" value="F:RNA-DNA hybrid ribonuclease activity"/>
    <property type="evidence" value="ECO:0007669"/>
    <property type="project" value="UniProtKB-EC"/>
</dbReference>
<dbReference type="GO" id="GO:0000981">
    <property type="term" value="F:DNA-binding transcription factor activity, RNA polymerase II-specific"/>
    <property type="evidence" value="ECO:0007669"/>
    <property type="project" value="TreeGrafter"/>
</dbReference>
<feature type="domain" description="Reverse transcriptase" evidence="27">
    <location>
        <begin position="555"/>
        <end position="826"/>
    </location>
</feature>
<keyword evidence="11 23" id="KW-0863">Zinc-finger</keyword>
<comment type="similarity">
    <text evidence="4">Belongs to the beta type-B retroviral polymerase family. HERV class-II K(HML-2) pol subfamily.</text>
</comment>
<feature type="non-terminal residue" evidence="28">
    <location>
        <position position="1230"/>
    </location>
</feature>
<keyword evidence="19" id="KW-0539">Nucleus</keyword>
<dbReference type="InterPro" id="IPR036691">
    <property type="entry name" value="Endo/exonu/phosph_ase_sf"/>
</dbReference>
<evidence type="ECO:0000256" key="16">
    <source>
        <dbReference type="ARBA" id="ARBA00023125"/>
    </source>
</evidence>
<dbReference type="Pfam" id="PF23561">
    <property type="entry name" value="zf-C2H2_15"/>
    <property type="match status" value="1"/>
</dbReference>
<dbReference type="InterPro" id="IPR013087">
    <property type="entry name" value="Znf_C2H2_type"/>
</dbReference>
<comment type="subcellular location">
    <subcellularLocation>
        <location evidence="2">Cytoplasm</location>
    </subcellularLocation>
    <subcellularLocation>
        <location evidence="1">Nucleus speckle</location>
    </subcellularLocation>
</comment>
<evidence type="ECO:0000256" key="5">
    <source>
        <dbReference type="ARBA" id="ARBA00012180"/>
    </source>
</evidence>
<dbReference type="EMBL" id="JAUCMX010000016">
    <property type="protein sequence ID" value="KAK3520328.1"/>
    <property type="molecule type" value="Genomic_DNA"/>
</dbReference>
<evidence type="ECO:0000313" key="28">
    <source>
        <dbReference type="EMBL" id="KAK3520328.1"/>
    </source>
</evidence>
<keyword evidence="24" id="KW-0175">Coiled coil</keyword>
<feature type="compositionally biased region" description="Polar residues" evidence="25">
    <location>
        <begin position="799"/>
        <end position="811"/>
    </location>
</feature>
<feature type="domain" description="C2H2-type" evidence="26">
    <location>
        <begin position="950"/>
        <end position="982"/>
    </location>
</feature>
<dbReference type="InterPro" id="IPR043359">
    <property type="entry name" value="GLI-like"/>
</dbReference>